<protein>
    <submittedName>
        <fullName evidence="2">Panacea domain-containing protein</fullName>
    </submittedName>
</protein>
<keyword evidence="3" id="KW-1185">Reference proteome</keyword>
<dbReference type="Proteomes" id="UP001596018">
    <property type="component" value="Unassembled WGS sequence"/>
</dbReference>
<dbReference type="InterPro" id="IPR025272">
    <property type="entry name" value="SocA_Panacea"/>
</dbReference>
<proteinExistence type="predicted"/>
<dbReference type="EMBL" id="JBHSMM010000008">
    <property type="protein sequence ID" value="MFC5441663.1"/>
    <property type="molecule type" value="Genomic_DNA"/>
</dbReference>
<evidence type="ECO:0000313" key="3">
    <source>
        <dbReference type="Proteomes" id="UP001596018"/>
    </source>
</evidence>
<dbReference type="Pfam" id="PF13274">
    <property type="entry name" value="SocA_Panacea"/>
    <property type="match status" value="1"/>
</dbReference>
<name>A0ABW0K037_9GAMM</name>
<organism evidence="2 3">
    <name type="scientific">Rhodanobacter ginsenosidimutans</name>
    <dbReference type="NCBI Taxonomy" id="490571"/>
    <lineage>
        <taxon>Bacteria</taxon>
        <taxon>Pseudomonadati</taxon>
        <taxon>Pseudomonadota</taxon>
        <taxon>Gammaproteobacteria</taxon>
        <taxon>Lysobacterales</taxon>
        <taxon>Rhodanobacteraceae</taxon>
        <taxon>Rhodanobacter</taxon>
    </lineage>
</organism>
<evidence type="ECO:0000313" key="2">
    <source>
        <dbReference type="EMBL" id="MFC5441663.1"/>
    </source>
</evidence>
<reference evidence="3" key="1">
    <citation type="journal article" date="2019" name="Int. J. Syst. Evol. Microbiol.">
        <title>The Global Catalogue of Microorganisms (GCM) 10K type strain sequencing project: providing services to taxonomists for standard genome sequencing and annotation.</title>
        <authorList>
            <consortium name="The Broad Institute Genomics Platform"/>
            <consortium name="The Broad Institute Genome Sequencing Center for Infectious Disease"/>
            <person name="Wu L."/>
            <person name="Ma J."/>
        </authorList>
    </citation>
    <scope>NUCLEOTIDE SEQUENCE [LARGE SCALE GENOMIC DNA]</scope>
    <source>
        <strain evidence="3">KACC 12822</strain>
    </source>
</reference>
<sequence>MIGNGRALANFVLDECQREGRPITNLALQKIVYFCHVWSLVKLRQPLVKQRFEAWQFGPVLQYLYRDFKEFERKPITTRSKGLDPITGELQVVPYHFDIKVTQLLQQVVRVYSKLSPGSLVDLAHVTDGPWQRVWCHDGDVNPGMTITDESILDFYACRQPAFC</sequence>
<feature type="domain" description="Antitoxin SocA-like Panacea" evidence="1">
    <location>
        <begin position="28"/>
        <end position="132"/>
    </location>
</feature>
<accession>A0ABW0K037</accession>
<dbReference type="RefSeq" id="WP_377342386.1">
    <property type="nucleotide sequence ID" value="NZ_JALBWS010000006.1"/>
</dbReference>
<comment type="caution">
    <text evidence="2">The sequence shown here is derived from an EMBL/GenBank/DDBJ whole genome shotgun (WGS) entry which is preliminary data.</text>
</comment>
<evidence type="ECO:0000259" key="1">
    <source>
        <dbReference type="Pfam" id="PF13274"/>
    </source>
</evidence>
<gene>
    <name evidence="2" type="ORF">ACFPK0_16740</name>
</gene>